<keyword evidence="1 3" id="KW-0175">Coiled coil</keyword>
<reference evidence="4" key="2">
    <citation type="submission" date="2025-08" db="UniProtKB">
        <authorList>
            <consortium name="Ensembl"/>
        </authorList>
    </citation>
    <scope>IDENTIFICATION</scope>
</reference>
<evidence type="ECO:0000313" key="4">
    <source>
        <dbReference type="Ensembl" id="ENSCSAVP00000003260.1"/>
    </source>
</evidence>
<dbReference type="eggNOG" id="ENOG502S0X8">
    <property type="taxonomic scope" value="Eukaryota"/>
</dbReference>
<dbReference type="OMA" id="XILENQI"/>
<evidence type="ECO:0000256" key="3">
    <source>
        <dbReference type="SAM" id="Coils"/>
    </source>
</evidence>
<protein>
    <submittedName>
        <fullName evidence="4">Uncharacterized protein</fullName>
    </submittedName>
</protein>
<name>H2YD62_CIOSA</name>
<dbReference type="PANTHER" id="PTHR22420:SF4">
    <property type="entry name" value="PROTEIN FAM81A"/>
    <property type="match status" value="1"/>
</dbReference>
<dbReference type="HOGENOM" id="CLU_1681851_0_0_1"/>
<evidence type="ECO:0000256" key="2">
    <source>
        <dbReference type="ARBA" id="ARBA00046344"/>
    </source>
</evidence>
<dbReference type="AlphaFoldDB" id="H2YD62"/>
<comment type="similarity">
    <text evidence="2">Belongs to the FAM81 family.</text>
</comment>
<dbReference type="Proteomes" id="UP000007875">
    <property type="component" value="Unassembled WGS sequence"/>
</dbReference>
<dbReference type="PANTHER" id="PTHR22420">
    <property type="entry name" value="PROTEIN FAM81A"/>
    <property type="match status" value="1"/>
</dbReference>
<reference evidence="4" key="3">
    <citation type="submission" date="2025-09" db="UniProtKB">
        <authorList>
            <consortium name="Ensembl"/>
        </authorList>
    </citation>
    <scope>IDENTIFICATION</scope>
</reference>
<feature type="coiled-coil region" evidence="3">
    <location>
        <begin position="100"/>
        <end position="134"/>
    </location>
</feature>
<dbReference type="Ensembl" id="ENSCSAVT00000003310.1">
    <property type="protein sequence ID" value="ENSCSAVP00000003260.1"/>
    <property type="gene ID" value="ENSCSAVG00000001942.1"/>
</dbReference>
<accession>H2YD62</accession>
<sequence>MDKRLANVSVDDAVQQLWREHIRTLNSSVKQLGREISSLKNEISERDSIVQNTSFQTKNVEHLAQAGVADLRGRIVRCDTSIAQIAHDLRSAASTYQLDNERLKQALESNSSKNTDLEKMVNDLNKRIDQLTSEQEGRMEVYKGTNSLQMEAIDSRT</sequence>
<keyword evidence="5" id="KW-1185">Reference proteome</keyword>
<proteinExistence type="inferred from homology"/>
<evidence type="ECO:0000313" key="5">
    <source>
        <dbReference type="Proteomes" id="UP000007875"/>
    </source>
</evidence>
<evidence type="ECO:0000256" key="1">
    <source>
        <dbReference type="ARBA" id="ARBA00023054"/>
    </source>
</evidence>
<organism evidence="4 5">
    <name type="scientific">Ciona savignyi</name>
    <name type="common">Pacific transparent sea squirt</name>
    <dbReference type="NCBI Taxonomy" id="51511"/>
    <lineage>
        <taxon>Eukaryota</taxon>
        <taxon>Metazoa</taxon>
        <taxon>Chordata</taxon>
        <taxon>Tunicata</taxon>
        <taxon>Ascidiacea</taxon>
        <taxon>Phlebobranchia</taxon>
        <taxon>Cionidae</taxon>
        <taxon>Ciona</taxon>
    </lineage>
</organism>
<dbReference type="InParanoid" id="H2YD62"/>
<dbReference type="Gene3D" id="1.10.287.1490">
    <property type="match status" value="1"/>
</dbReference>
<dbReference type="GeneTree" id="ENSGT00390000004985"/>
<reference evidence="5" key="1">
    <citation type="submission" date="2003-08" db="EMBL/GenBank/DDBJ databases">
        <authorList>
            <person name="Birren B."/>
            <person name="Nusbaum C."/>
            <person name="Abebe A."/>
            <person name="Abouelleil A."/>
            <person name="Adekoya E."/>
            <person name="Ait-zahra M."/>
            <person name="Allen N."/>
            <person name="Allen T."/>
            <person name="An P."/>
            <person name="Anderson M."/>
            <person name="Anderson S."/>
            <person name="Arachchi H."/>
            <person name="Armbruster J."/>
            <person name="Bachantsang P."/>
            <person name="Baldwin J."/>
            <person name="Barry A."/>
            <person name="Bayul T."/>
            <person name="Blitshsteyn B."/>
            <person name="Bloom T."/>
            <person name="Blye J."/>
            <person name="Boguslavskiy L."/>
            <person name="Borowsky M."/>
            <person name="Boukhgalter B."/>
            <person name="Brunache A."/>
            <person name="Butler J."/>
            <person name="Calixte N."/>
            <person name="Calvo S."/>
            <person name="Camarata J."/>
            <person name="Campo K."/>
            <person name="Chang J."/>
            <person name="Cheshatsang Y."/>
            <person name="Citroen M."/>
            <person name="Collymore A."/>
            <person name="Considine T."/>
            <person name="Cook A."/>
            <person name="Cooke P."/>
            <person name="Corum B."/>
            <person name="Cuomo C."/>
            <person name="David R."/>
            <person name="Dawoe T."/>
            <person name="Degray S."/>
            <person name="Dodge S."/>
            <person name="Dooley K."/>
            <person name="Dorje P."/>
            <person name="Dorjee K."/>
            <person name="Dorris L."/>
            <person name="Duffey N."/>
            <person name="Dupes A."/>
            <person name="Elkins T."/>
            <person name="Engels R."/>
            <person name="Erickson J."/>
            <person name="Farina A."/>
            <person name="Faro S."/>
            <person name="Ferreira P."/>
            <person name="Fischer H."/>
            <person name="Fitzgerald M."/>
            <person name="Foley K."/>
            <person name="Gage D."/>
            <person name="Galagan J."/>
            <person name="Gearin G."/>
            <person name="Gnerre S."/>
            <person name="Gnirke A."/>
            <person name="Goyette A."/>
            <person name="Graham J."/>
            <person name="Grandbois E."/>
            <person name="Gyaltsen K."/>
            <person name="Hafez N."/>
            <person name="Hagopian D."/>
            <person name="Hagos B."/>
            <person name="Hall J."/>
            <person name="Hatcher B."/>
            <person name="Heller A."/>
            <person name="Higgins H."/>
            <person name="Honan T."/>
            <person name="Horn A."/>
            <person name="Houde N."/>
            <person name="Hughes L."/>
            <person name="Hulme W."/>
            <person name="Husby E."/>
            <person name="Iliev I."/>
            <person name="Jaffe D."/>
            <person name="Jones C."/>
            <person name="Kamal M."/>
            <person name="Kamat A."/>
            <person name="Kamvysselis M."/>
            <person name="Karlsson E."/>
            <person name="Kells C."/>
            <person name="Kieu A."/>
            <person name="Kisner P."/>
            <person name="Kodira C."/>
            <person name="Kulbokas E."/>
            <person name="Labutti K."/>
            <person name="Lama D."/>
            <person name="Landers T."/>
            <person name="Leger J."/>
            <person name="Levine S."/>
            <person name="Lewis D."/>
            <person name="Lewis T."/>
            <person name="Lindblad-toh K."/>
            <person name="Liu X."/>
            <person name="Lokyitsang T."/>
            <person name="Lokyitsang Y."/>
            <person name="Lucien O."/>
            <person name="Lui A."/>
            <person name="Ma L.J."/>
            <person name="Mabbitt R."/>
            <person name="Macdonald J."/>
            <person name="Maclean C."/>
            <person name="Major J."/>
            <person name="Manning J."/>
            <person name="Marabella R."/>
            <person name="Maru K."/>
            <person name="Matthews C."/>
            <person name="Mauceli E."/>
            <person name="Mccarthy M."/>
            <person name="Mcdonough S."/>
            <person name="Mcghee T."/>
            <person name="Meldrim J."/>
            <person name="Meneus L."/>
            <person name="Mesirov J."/>
            <person name="Mihalev A."/>
            <person name="Mihova T."/>
            <person name="Mikkelsen T."/>
            <person name="Mlenga V."/>
            <person name="Moru K."/>
            <person name="Mozes J."/>
            <person name="Mulrain L."/>
            <person name="Munson G."/>
            <person name="Naylor J."/>
            <person name="Newes C."/>
            <person name="Nguyen C."/>
            <person name="Nguyen N."/>
            <person name="Nguyen T."/>
            <person name="Nicol R."/>
            <person name="Nielsen C."/>
            <person name="Nizzari M."/>
            <person name="Norbu C."/>
            <person name="Norbu N."/>
            <person name="O'donnell P."/>
            <person name="Okoawo O."/>
            <person name="O'leary S."/>
            <person name="Omotosho B."/>
            <person name="O'neill K."/>
            <person name="Osman S."/>
            <person name="Parker S."/>
            <person name="Perrin D."/>
            <person name="Phunkhang P."/>
            <person name="Piqani B."/>
            <person name="Purcell S."/>
            <person name="Rachupka T."/>
            <person name="Ramasamy U."/>
            <person name="Rameau R."/>
            <person name="Ray V."/>
            <person name="Raymond C."/>
            <person name="Retta R."/>
            <person name="Richardson S."/>
            <person name="Rise C."/>
            <person name="Rodriguez J."/>
            <person name="Rogers J."/>
            <person name="Rogov P."/>
            <person name="Rutman M."/>
            <person name="Schupbach R."/>
            <person name="Seaman C."/>
            <person name="Settipalli S."/>
            <person name="Sharpe T."/>
            <person name="Sheridan J."/>
            <person name="Sherpa N."/>
            <person name="Shi J."/>
            <person name="Smirnov S."/>
            <person name="Smith C."/>
            <person name="Sougnez C."/>
            <person name="Spencer B."/>
            <person name="Stalker J."/>
            <person name="Stange-thomann N."/>
            <person name="Stavropoulos S."/>
            <person name="Stetson K."/>
            <person name="Stone C."/>
            <person name="Stone S."/>
            <person name="Stubbs M."/>
            <person name="Talamas J."/>
            <person name="Tchuinga P."/>
            <person name="Tenzing P."/>
            <person name="Tesfaye S."/>
            <person name="Theodore J."/>
            <person name="Thoulutsang Y."/>
            <person name="Topham K."/>
            <person name="Towey S."/>
            <person name="Tsamla T."/>
            <person name="Tsomo N."/>
            <person name="Vallee D."/>
            <person name="Vassiliev H."/>
            <person name="Venkataraman V."/>
            <person name="Vinson J."/>
            <person name="Vo A."/>
            <person name="Wade C."/>
            <person name="Wang S."/>
            <person name="Wangchuk T."/>
            <person name="Wangdi T."/>
            <person name="Whittaker C."/>
            <person name="Wilkinson J."/>
            <person name="Wu Y."/>
            <person name="Wyman D."/>
            <person name="Yadav S."/>
            <person name="Yang S."/>
            <person name="Yang X."/>
            <person name="Yeager S."/>
            <person name="Yee E."/>
            <person name="Young G."/>
            <person name="Zainoun J."/>
            <person name="Zembeck L."/>
            <person name="Zimmer A."/>
            <person name="Zody M."/>
            <person name="Lander E."/>
        </authorList>
    </citation>
    <scope>NUCLEOTIDE SEQUENCE [LARGE SCALE GENOMIC DNA]</scope>
</reference>
<dbReference type="InterPro" id="IPR029619">
    <property type="entry name" value="FAM81"/>
</dbReference>